<keyword evidence="8 10" id="KW-0067">ATP-binding</keyword>
<evidence type="ECO:0000313" key="14">
    <source>
        <dbReference type="Proteomes" id="UP000199433"/>
    </source>
</evidence>
<keyword evidence="9" id="KW-0239">DNA-directed DNA polymerase</keyword>
<keyword evidence="1" id="KW-0808">Transferase</keyword>
<dbReference type="Proteomes" id="UP000199433">
    <property type="component" value="Unassembled WGS sequence"/>
</dbReference>
<dbReference type="Pfam" id="PF13307">
    <property type="entry name" value="Helicase_C_2"/>
    <property type="match status" value="1"/>
</dbReference>
<dbReference type="SUPFAM" id="SSF52540">
    <property type="entry name" value="P-loop containing nucleoside triphosphate hydrolases"/>
    <property type="match status" value="1"/>
</dbReference>
<dbReference type="EMBL" id="FNFK01000038">
    <property type="protein sequence ID" value="SDK55836.1"/>
    <property type="molecule type" value="Genomic_DNA"/>
</dbReference>
<dbReference type="CDD" id="cd06127">
    <property type="entry name" value="DEDDh"/>
    <property type="match status" value="1"/>
</dbReference>
<evidence type="ECO:0000256" key="6">
    <source>
        <dbReference type="ARBA" id="ARBA00022801"/>
    </source>
</evidence>
<dbReference type="InterPro" id="IPR012337">
    <property type="entry name" value="RNaseH-like_sf"/>
</dbReference>
<evidence type="ECO:0000256" key="7">
    <source>
        <dbReference type="ARBA" id="ARBA00022839"/>
    </source>
</evidence>
<dbReference type="InterPro" id="IPR006310">
    <property type="entry name" value="DinG"/>
</dbReference>
<name>A0A1G9CVZ5_9LACT</name>
<dbReference type="GO" id="GO:0005524">
    <property type="term" value="F:ATP binding"/>
    <property type="evidence" value="ECO:0007669"/>
    <property type="project" value="UniProtKB-UniRule"/>
</dbReference>
<dbReference type="GO" id="GO:0003677">
    <property type="term" value="F:DNA binding"/>
    <property type="evidence" value="ECO:0007669"/>
    <property type="project" value="InterPro"/>
</dbReference>
<reference evidence="14" key="1">
    <citation type="submission" date="2016-10" db="EMBL/GenBank/DDBJ databases">
        <authorList>
            <person name="Varghese N."/>
            <person name="Submissions S."/>
        </authorList>
    </citation>
    <scope>NUCLEOTIDE SEQUENCE [LARGE SCALE GENOMIC DNA]</scope>
    <source>
        <strain evidence="14">DSM 19181</strain>
    </source>
</reference>
<accession>A0A1G9CVZ5</accession>
<dbReference type="Pfam" id="PF04851">
    <property type="entry name" value="ResIII"/>
    <property type="match status" value="1"/>
</dbReference>
<dbReference type="InterPro" id="IPR006555">
    <property type="entry name" value="ATP-dep_Helicase_C"/>
</dbReference>
<dbReference type="Gene3D" id="3.40.50.300">
    <property type="entry name" value="P-loop containing nucleotide triphosphate hydrolases"/>
    <property type="match status" value="2"/>
</dbReference>
<evidence type="ECO:0000256" key="8">
    <source>
        <dbReference type="ARBA" id="ARBA00022840"/>
    </source>
</evidence>
<keyword evidence="6 10" id="KW-0378">Hydrolase</keyword>
<dbReference type="Pfam" id="PF00929">
    <property type="entry name" value="RNase_T"/>
    <property type="match status" value="1"/>
</dbReference>
<dbReference type="InterPro" id="IPR014001">
    <property type="entry name" value="Helicase_ATP-bd"/>
</dbReference>
<keyword evidence="13" id="KW-0347">Helicase</keyword>
<dbReference type="GO" id="GO:0004386">
    <property type="term" value="F:helicase activity"/>
    <property type="evidence" value="ECO:0007669"/>
    <property type="project" value="UniProtKB-KW"/>
</dbReference>
<dbReference type="Gene3D" id="3.30.420.10">
    <property type="entry name" value="Ribonuclease H-like superfamily/Ribonuclease H"/>
    <property type="match status" value="1"/>
</dbReference>
<dbReference type="InterPro" id="IPR006054">
    <property type="entry name" value="DnaQ"/>
</dbReference>
<evidence type="ECO:0000313" key="13">
    <source>
        <dbReference type="EMBL" id="SDK55836.1"/>
    </source>
</evidence>
<dbReference type="GO" id="GO:0045004">
    <property type="term" value="P:DNA replication proofreading"/>
    <property type="evidence" value="ECO:0007669"/>
    <property type="project" value="TreeGrafter"/>
</dbReference>
<dbReference type="PROSITE" id="PS51193">
    <property type="entry name" value="HELICASE_ATP_BIND_2"/>
    <property type="match status" value="1"/>
</dbReference>
<dbReference type="InterPro" id="IPR036397">
    <property type="entry name" value="RNaseH_sf"/>
</dbReference>
<dbReference type="OrthoDB" id="9803913at2"/>
<evidence type="ECO:0000256" key="9">
    <source>
        <dbReference type="ARBA" id="ARBA00022932"/>
    </source>
</evidence>
<evidence type="ECO:0000256" key="5">
    <source>
        <dbReference type="ARBA" id="ARBA00022741"/>
    </source>
</evidence>
<dbReference type="NCBIfam" id="TIGR00573">
    <property type="entry name" value="dnaq"/>
    <property type="match status" value="1"/>
</dbReference>
<evidence type="ECO:0000256" key="4">
    <source>
        <dbReference type="ARBA" id="ARBA00022722"/>
    </source>
</evidence>
<evidence type="ECO:0000256" key="2">
    <source>
        <dbReference type="ARBA" id="ARBA00022695"/>
    </source>
</evidence>
<keyword evidence="4 10" id="KW-0540">Nuclease</keyword>
<dbReference type="SUPFAM" id="SSF53098">
    <property type="entry name" value="Ribonuclease H-like"/>
    <property type="match status" value="1"/>
</dbReference>
<dbReference type="GO" id="GO:0016818">
    <property type="term" value="F:hydrolase activity, acting on acid anhydrides, in phosphorus-containing anhydrides"/>
    <property type="evidence" value="ECO:0007669"/>
    <property type="project" value="InterPro"/>
</dbReference>
<comment type="function">
    <text evidence="10 11">3'-5' exonuclease.</text>
</comment>
<dbReference type="STRING" id="426701.SAMN04488098_103815"/>
<dbReference type="GO" id="GO:0008408">
    <property type="term" value="F:3'-5' exonuclease activity"/>
    <property type="evidence" value="ECO:0007669"/>
    <property type="project" value="UniProtKB-UniRule"/>
</dbReference>
<evidence type="ECO:0000256" key="1">
    <source>
        <dbReference type="ARBA" id="ARBA00022679"/>
    </source>
</evidence>
<evidence type="ECO:0000259" key="12">
    <source>
        <dbReference type="PROSITE" id="PS51193"/>
    </source>
</evidence>
<dbReference type="SMART" id="SM00491">
    <property type="entry name" value="HELICc2"/>
    <property type="match status" value="1"/>
</dbReference>
<dbReference type="RefSeq" id="WP_091267846.1">
    <property type="nucleotide sequence ID" value="NZ_FNFK01000038.1"/>
</dbReference>
<keyword evidence="14" id="KW-1185">Reference proteome</keyword>
<evidence type="ECO:0000256" key="10">
    <source>
        <dbReference type="HAMAP-Rule" id="MF_02206"/>
    </source>
</evidence>
<proteinExistence type="inferred from homology"/>
<dbReference type="InterPro" id="IPR014013">
    <property type="entry name" value="Helic_SF1/SF2_ATP-bd_DinG/Rad3"/>
</dbReference>
<dbReference type="AlphaFoldDB" id="A0A1G9CVZ5"/>
<keyword evidence="2" id="KW-0548">Nucleotidyltransferase</keyword>
<dbReference type="GO" id="GO:0005829">
    <property type="term" value="C:cytosol"/>
    <property type="evidence" value="ECO:0007669"/>
    <property type="project" value="TreeGrafter"/>
</dbReference>
<keyword evidence="5 10" id="KW-0547">Nucleotide-binding</keyword>
<evidence type="ECO:0000256" key="11">
    <source>
        <dbReference type="RuleBase" id="RU364106"/>
    </source>
</evidence>
<dbReference type="EC" id="3.1.-.-" evidence="10 11"/>
<comment type="similarity">
    <text evidence="10 11">Belongs to the helicase family. DinG subfamily. Type 2 sub-subfamily.</text>
</comment>
<dbReference type="InterPro" id="IPR013520">
    <property type="entry name" value="Ribonucl_H"/>
</dbReference>
<dbReference type="HAMAP" id="MF_02206">
    <property type="entry name" value="DinG_exonucl"/>
    <property type="match status" value="1"/>
</dbReference>
<evidence type="ECO:0000256" key="3">
    <source>
        <dbReference type="ARBA" id="ARBA00022705"/>
    </source>
</evidence>
<organism evidence="13 14">
    <name type="scientific">Alkalibacterium thalassium</name>
    <dbReference type="NCBI Taxonomy" id="426701"/>
    <lineage>
        <taxon>Bacteria</taxon>
        <taxon>Bacillati</taxon>
        <taxon>Bacillota</taxon>
        <taxon>Bacilli</taxon>
        <taxon>Lactobacillales</taxon>
        <taxon>Carnobacteriaceae</taxon>
        <taxon>Alkalibacterium</taxon>
    </lineage>
</organism>
<dbReference type="SMART" id="SM00487">
    <property type="entry name" value="DEXDc"/>
    <property type="match status" value="1"/>
</dbReference>
<feature type="short sequence motif" description="DEAH box" evidence="10">
    <location>
        <begin position="463"/>
        <end position="466"/>
    </location>
</feature>
<dbReference type="InterPro" id="IPR006935">
    <property type="entry name" value="Helicase/UvrB_N"/>
</dbReference>
<dbReference type="SMART" id="SM00479">
    <property type="entry name" value="EXOIII"/>
    <property type="match status" value="1"/>
</dbReference>
<dbReference type="GO" id="GO:0003887">
    <property type="term" value="F:DNA-directed DNA polymerase activity"/>
    <property type="evidence" value="ECO:0007669"/>
    <property type="project" value="UniProtKB-KW"/>
</dbReference>
<feature type="binding site" evidence="10">
    <location>
        <begin position="287"/>
        <end position="294"/>
    </location>
    <ligand>
        <name>ATP</name>
        <dbReference type="ChEBI" id="CHEBI:30616"/>
    </ligand>
</feature>
<sequence>MKKDQLYAVVDIEATGASIGRDERMIQFACLLVRNGDIIQSFDTFVNPSRKVSRTIRDLTGITTQDLATAPYFEDIAHVIRHLLEDTIFVAHNVGFDFQFLNECLERAGLKPLSIPAVDTVELAQILYPSEDSYQLKELTASLGYKLEQAHNALSDAEATVFLLNKLDDKIRSLPLITIESLTDLSPSTTAETALFFRDALDDMLKNPCDLSDSLMIVGDMAIKKPISPTVQEQYRKQPVYPYNEEGKRSVLSHIGLDWRSGQSEMMNTLFNYLKKDTPNYTQLIEAAPGSGKTYGYLFPSYYLASKENKIIISTYTKILQKQLSADIIPVLNQKMPFSKAVAVAKSESHYLSLSAFYRKWKNTAATDTEAIFCMKILVWLTETTEGDLEEIGSGAHMAHAFWKDIRPSERLTPLPVFESYEFLHRRNRRLEESAIIIANHAYLLADWKKAQPIIQSGNVIIDEAHHLPDVIDQSATLSLRVSSLVKDLKQIGSIDKEDSILNQLDAAADSPVKDYQIRSLDSAAHILNEEWQEWSDSWIARIRQSDDYSDTVVEWKDHKIDLNALSVGMKKENKRVKATIDEMIYMGNQILELLESESEALSKEIKRLSSRLQLVIDRTQHLSEILTEMFFRQEKDSLTGIRFYSPSPWNTLTFYQYNHGSRELLHNRLHAVNHLVLTSSTLSVKGSTSYIQLALGLEQAEFSSFDSVFDYQKQGRLFVPDQQTAVGHLKRGAYASELAGQLENILKQTSENTLILFRSQETIQAVYQLLKNRPTLNRKTILAQNISGTPLKIAKQVKKAREVVVLGADSFWEGVDFPEDELKLVILTRLPFDSPDMPLVKHRHQLLSDQGMNPFVHDLLPRAVMKFKQGIGRLIRSVHDKGIWIVLDRRIIDSSYGSAFTDSLPEGLVLEEYPLDKIIDETRTFFRQTEGKD</sequence>
<dbReference type="FunFam" id="3.30.420.10:FF:000045">
    <property type="entry name" value="3'-5' exonuclease DinG"/>
    <property type="match status" value="1"/>
</dbReference>
<dbReference type="PANTHER" id="PTHR30231:SF41">
    <property type="entry name" value="DNA POLYMERASE III SUBUNIT EPSILON"/>
    <property type="match status" value="1"/>
</dbReference>
<feature type="domain" description="Helicase ATP-binding" evidence="12">
    <location>
        <begin position="249"/>
        <end position="509"/>
    </location>
</feature>
<dbReference type="NCBIfam" id="TIGR01407">
    <property type="entry name" value="dinG_rel"/>
    <property type="match status" value="1"/>
</dbReference>
<dbReference type="PANTHER" id="PTHR30231">
    <property type="entry name" value="DNA POLYMERASE III SUBUNIT EPSILON"/>
    <property type="match status" value="1"/>
</dbReference>
<protein>
    <recommendedName>
        <fullName evidence="10 11">3'-5' exonuclease DinG</fullName>
        <ecNumber evidence="10 11">3.1.-.-</ecNumber>
    </recommendedName>
</protein>
<keyword evidence="3" id="KW-0235">DNA replication</keyword>
<gene>
    <name evidence="10 11" type="primary">dinG</name>
    <name evidence="13" type="ORF">SAMN04488098_103815</name>
</gene>
<dbReference type="InterPro" id="IPR027417">
    <property type="entry name" value="P-loop_NTPase"/>
</dbReference>
<keyword evidence="7 10" id="KW-0269">Exonuclease</keyword>